<protein>
    <submittedName>
        <fullName evidence="9">PTS IIA component protein</fullName>
    </submittedName>
</protein>
<dbReference type="EMBL" id="FLUN01000001">
    <property type="protein sequence ID" value="SBW09075.1"/>
    <property type="molecule type" value="Genomic_DNA"/>
</dbReference>
<keyword evidence="4" id="KW-0762">Sugar transport</keyword>
<dbReference type="GO" id="GO:0016301">
    <property type="term" value="F:kinase activity"/>
    <property type="evidence" value="ECO:0007669"/>
    <property type="project" value="UniProtKB-KW"/>
</dbReference>
<proteinExistence type="predicted"/>
<sequence length="140" mass="14994">MKPKLILMSHGHYAEELYKSAQMIVGPIDGLITIAMLESDGLDGTRKKLADAFSQAGEVDVVIAADLMSGTPCNVAVQSMYERSGVRVLTGLNLPMAIEYAVSDIEDADEMAVMLRDTGAASVRLVEKPQAADGEEGYED</sequence>
<keyword evidence="7" id="KW-0418">Kinase</keyword>
<dbReference type="InterPro" id="IPR051471">
    <property type="entry name" value="Bacterial_PTS_sugar_comp"/>
</dbReference>
<comment type="subcellular location">
    <subcellularLocation>
        <location evidence="1">Cytoplasm</location>
    </subcellularLocation>
</comment>
<dbReference type="PANTHER" id="PTHR33799:SF1">
    <property type="entry name" value="PTS SYSTEM MANNOSE-SPECIFIC EIIAB COMPONENT-RELATED"/>
    <property type="match status" value="1"/>
</dbReference>
<evidence type="ECO:0000256" key="1">
    <source>
        <dbReference type="ARBA" id="ARBA00004496"/>
    </source>
</evidence>
<evidence type="ECO:0000313" key="9">
    <source>
        <dbReference type="EMBL" id="SBW09075.1"/>
    </source>
</evidence>
<dbReference type="Pfam" id="PF03610">
    <property type="entry name" value="EIIA-man"/>
    <property type="match status" value="1"/>
</dbReference>
<dbReference type="PANTHER" id="PTHR33799">
    <property type="entry name" value="PTS PERMEASE-RELATED-RELATED"/>
    <property type="match status" value="1"/>
</dbReference>
<keyword evidence="6" id="KW-0598">Phosphotransferase system</keyword>
<name>A0A212KC21_9FIRM</name>
<accession>A0A212KC21</accession>
<dbReference type="CDD" id="cd00006">
    <property type="entry name" value="PTS_IIA_man"/>
    <property type="match status" value="1"/>
</dbReference>
<reference evidence="9" key="1">
    <citation type="submission" date="2016-04" db="EMBL/GenBank/DDBJ databases">
        <authorList>
            <person name="Evans L.H."/>
            <person name="Alamgir A."/>
            <person name="Owens N."/>
            <person name="Weber N.D."/>
            <person name="Virtaneva K."/>
            <person name="Barbian K."/>
            <person name="Babar A."/>
            <person name="Rosenke K."/>
        </authorList>
    </citation>
    <scope>NUCLEOTIDE SEQUENCE</scope>
    <source>
        <strain evidence="9">86</strain>
    </source>
</reference>
<feature type="domain" description="PTS EIIA type-4" evidence="8">
    <location>
        <begin position="2"/>
        <end position="123"/>
    </location>
</feature>
<keyword evidence="5" id="KW-0808">Transferase</keyword>
<dbReference type="GO" id="GO:0005737">
    <property type="term" value="C:cytoplasm"/>
    <property type="evidence" value="ECO:0007669"/>
    <property type="project" value="UniProtKB-SubCell"/>
</dbReference>
<dbReference type="AlphaFoldDB" id="A0A212KC21"/>
<keyword evidence="2" id="KW-0813">Transport</keyword>
<dbReference type="GO" id="GO:0009401">
    <property type="term" value="P:phosphoenolpyruvate-dependent sugar phosphotransferase system"/>
    <property type="evidence" value="ECO:0007669"/>
    <property type="project" value="UniProtKB-KW"/>
</dbReference>
<evidence type="ECO:0000256" key="7">
    <source>
        <dbReference type="ARBA" id="ARBA00022777"/>
    </source>
</evidence>
<dbReference type="GO" id="GO:0016020">
    <property type="term" value="C:membrane"/>
    <property type="evidence" value="ECO:0007669"/>
    <property type="project" value="InterPro"/>
</dbReference>
<gene>
    <name evidence="9" type="ORF">KL86CLO1_12573</name>
</gene>
<dbReference type="InterPro" id="IPR036662">
    <property type="entry name" value="PTS_EIIA_man-typ_sf"/>
</dbReference>
<dbReference type="InterPro" id="IPR004701">
    <property type="entry name" value="PTS_EIIA_man-typ"/>
</dbReference>
<evidence type="ECO:0000256" key="5">
    <source>
        <dbReference type="ARBA" id="ARBA00022679"/>
    </source>
</evidence>
<dbReference type="InterPro" id="IPR033887">
    <property type="entry name" value="PTS_IIA_man"/>
</dbReference>
<dbReference type="PROSITE" id="PS51096">
    <property type="entry name" value="PTS_EIIA_TYPE_4"/>
    <property type="match status" value="1"/>
</dbReference>
<dbReference type="Gene3D" id="3.40.50.510">
    <property type="entry name" value="Phosphotransferase system, mannose-type IIA component"/>
    <property type="match status" value="1"/>
</dbReference>
<evidence type="ECO:0000256" key="3">
    <source>
        <dbReference type="ARBA" id="ARBA00022490"/>
    </source>
</evidence>
<evidence type="ECO:0000256" key="4">
    <source>
        <dbReference type="ARBA" id="ARBA00022597"/>
    </source>
</evidence>
<keyword evidence="3" id="KW-0963">Cytoplasm</keyword>
<organism evidence="9">
    <name type="scientific">uncultured Eubacteriales bacterium</name>
    <dbReference type="NCBI Taxonomy" id="172733"/>
    <lineage>
        <taxon>Bacteria</taxon>
        <taxon>Bacillati</taxon>
        <taxon>Bacillota</taxon>
        <taxon>Clostridia</taxon>
        <taxon>Eubacteriales</taxon>
        <taxon>environmental samples</taxon>
    </lineage>
</organism>
<evidence type="ECO:0000259" key="8">
    <source>
        <dbReference type="PROSITE" id="PS51096"/>
    </source>
</evidence>
<evidence type="ECO:0000256" key="6">
    <source>
        <dbReference type="ARBA" id="ARBA00022683"/>
    </source>
</evidence>
<dbReference type="SUPFAM" id="SSF53062">
    <property type="entry name" value="PTS system fructose IIA component-like"/>
    <property type="match status" value="1"/>
</dbReference>
<evidence type="ECO:0000256" key="2">
    <source>
        <dbReference type="ARBA" id="ARBA00022448"/>
    </source>
</evidence>